<dbReference type="OrthoDB" id="177070at2"/>
<dbReference type="RefSeq" id="WP_113957830.1">
    <property type="nucleotide sequence ID" value="NZ_QNRR01000002.1"/>
</dbReference>
<evidence type="ECO:0000313" key="4">
    <source>
        <dbReference type="EMBL" id="RBP46302.1"/>
    </source>
</evidence>
<evidence type="ECO:0000256" key="1">
    <source>
        <dbReference type="SAM" id="Coils"/>
    </source>
</evidence>
<keyword evidence="3" id="KW-0732">Signal</keyword>
<proteinExistence type="predicted"/>
<feature type="region of interest" description="Disordered" evidence="2">
    <location>
        <begin position="507"/>
        <end position="531"/>
    </location>
</feature>
<feature type="signal peptide" evidence="3">
    <location>
        <begin position="1"/>
        <end position="21"/>
    </location>
</feature>
<comment type="caution">
    <text evidence="4">The sequence shown here is derived from an EMBL/GenBank/DDBJ whole genome shotgun (WGS) entry which is preliminary data.</text>
</comment>
<gene>
    <name evidence="4" type="ORF">DES53_102690</name>
</gene>
<dbReference type="Gene3D" id="2.40.50.90">
    <property type="match status" value="1"/>
</dbReference>
<dbReference type="Gene3D" id="2.60.120.260">
    <property type="entry name" value="Galactose-binding domain-like"/>
    <property type="match status" value="1"/>
</dbReference>
<organism evidence="4 5">
    <name type="scientific">Roseimicrobium gellanilyticum</name>
    <dbReference type="NCBI Taxonomy" id="748857"/>
    <lineage>
        <taxon>Bacteria</taxon>
        <taxon>Pseudomonadati</taxon>
        <taxon>Verrucomicrobiota</taxon>
        <taxon>Verrucomicrobiia</taxon>
        <taxon>Verrucomicrobiales</taxon>
        <taxon>Verrucomicrobiaceae</taxon>
        <taxon>Roseimicrobium</taxon>
    </lineage>
</organism>
<dbReference type="EMBL" id="QNRR01000002">
    <property type="protein sequence ID" value="RBP46302.1"/>
    <property type="molecule type" value="Genomic_DNA"/>
</dbReference>
<accession>A0A366HRK0</accession>
<keyword evidence="5" id="KW-1185">Reference proteome</keyword>
<dbReference type="Proteomes" id="UP000253426">
    <property type="component" value="Unassembled WGS sequence"/>
</dbReference>
<evidence type="ECO:0000256" key="2">
    <source>
        <dbReference type="SAM" id="MobiDB-lite"/>
    </source>
</evidence>
<name>A0A366HRK0_9BACT</name>
<dbReference type="SUPFAM" id="SSF50199">
    <property type="entry name" value="Staphylococcal nuclease"/>
    <property type="match status" value="1"/>
</dbReference>
<feature type="chain" id="PRO_5016669363" evidence="3">
    <location>
        <begin position="22"/>
        <end position="531"/>
    </location>
</feature>
<dbReference type="AlphaFoldDB" id="A0A366HRK0"/>
<sequence>MIARWSASIFLTLLLAGNVASQTTPAPAPATAPTEPPDLIQKRQQFMTRALTGSQLLSEQFAKALAALAREAGVAGDYELALKAQQRRETLAALYSSALEGSAISNVIILRAAEARVGGSVSHDRAKDVLVGWKAVGNVASWGVSRIAAGSYDVVITYGVADVGDPPSRPNPYLAAPDLTTGGDFEFYEDSSLSGAAANRRTGTVSSTGGWGEFSTVTLPAIQLTRTNATFALKITKAKGEGGVMHLKEIRLTPAKPVTAEAAAPALDENGQPLPQVDELTKLKQDHLERLRQKLMPISVDYTGKLSSLATTLARNAEAVEDLQNEVKRVERLGDNPRSLLQLRDRNRPVATAALADGMHEMRDAIYVAAPENTGDRFMVACNGETFPVRLMWVSCPLPGPVTPGASGQDPAKYFGLNDEDITAIGIMARDFTAEYLKEKPLRLVTRGLKDPDGALLVSVQTEALGDFAGALVDNGLAMVHQPVARARAAKLHEDAALTVLREREAAAKSRHIPPGAWSRASDATPATPGT</sequence>
<reference evidence="4 5" key="1">
    <citation type="submission" date="2018-06" db="EMBL/GenBank/DDBJ databases">
        <title>Genomic Encyclopedia of Type Strains, Phase IV (KMG-IV): sequencing the most valuable type-strain genomes for metagenomic binning, comparative biology and taxonomic classification.</title>
        <authorList>
            <person name="Goeker M."/>
        </authorList>
    </citation>
    <scope>NUCLEOTIDE SEQUENCE [LARGE SCALE GENOMIC DNA]</scope>
    <source>
        <strain evidence="4 5">DSM 25532</strain>
    </source>
</reference>
<dbReference type="InterPro" id="IPR035437">
    <property type="entry name" value="SNase_OB-fold_sf"/>
</dbReference>
<evidence type="ECO:0000313" key="5">
    <source>
        <dbReference type="Proteomes" id="UP000253426"/>
    </source>
</evidence>
<keyword evidence="1" id="KW-0175">Coiled coil</keyword>
<protein>
    <submittedName>
        <fullName evidence="4">Uncharacterized protein</fullName>
    </submittedName>
</protein>
<feature type="coiled-coil region" evidence="1">
    <location>
        <begin position="306"/>
        <end position="333"/>
    </location>
</feature>
<evidence type="ECO:0000256" key="3">
    <source>
        <dbReference type="SAM" id="SignalP"/>
    </source>
</evidence>